<keyword evidence="1" id="KW-0646">Protease inhibitor</keyword>
<organism evidence="9">
    <name type="scientific">Liphistius sp. SGP-2016</name>
    <dbReference type="NCBI Taxonomy" id="1905180"/>
    <lineage>
        <taxon>Eukaryota</taxon>
        <taxon>Metazoa</taxon>
        <taxon>Ecdysozoa</taxon>
        <taxon>Arthropoda</taxon>
        <taxon>Chelicerata</taxon>
        <taxon>Arachnida</taxon>
        <taxon>Araneae</taxon>
        <taxon>Mesothelae</taxon>
        <taxon>Liphistiidae</taxon>
        <taxon>Liphistius</taxon>
    </lineage>
</organism>
<dbReference type="EMBL" id="HAHL01000194">
    <property type="protein sequence ID" value="SNX34563.1"/>
    <property type="molecule type" value="Transcribed_RNA"/>
</dbReference>
<dbReference type="PRINTS" id="PR00759">
    <property type="entry name" value="BASICPTASE"/>
</dbReference>
<keyword evidence="2 7" id="KW-0732">Signal</keyword>
<reference evidence="9" key="1">
    <citation type="submission" date="2017-05" db="EMBL/GenBank/DDBJ databases">
        <authorList>
            <person name="QRISCLOUD D."/>
        </authorList>
    </citation>
    <scope>NUCLEOTIDE SEQUENCE</scope>
</reference>
<accession>A0A4Q8K5K8</accession>
<evidence type="ECO:0000256" key="4">
    <source>
        <dbReference type="ARBA" id="ARBA00023157"/>
    </source>
</evidence>
<dbReference type="Gene3D" id="4.10.410.10">
    <property type="entry name" value="Pancreatic trypsin inhibitor Kunitz domain"/>
    <property type="match status" value="1"/>
</dbReference>
<evidence type="ECO:0000256" key="7">
    <source>
        <dbReference type="SAM" id="SignalP"/>
    </source>
</evidence>
<keyword evidence="4" id="KW-1015">Disulfide bond</keyword>
<evidence type="ECO:0000259" key="8">
    <source>
        <dbReference type="PROSITE" id="PS50279"/>
    </source>
</evidence>
<protein>
    <submittedName>
        <fullName evidence="9">U103-Liphistoxin-Lsp1a_1</fullName>
    </submittedName>
</protein>
<comment type="function">
    <text evidence="6">Serine protease inhibitor that inhibits trypsin at a molar ratio of 1:1.</text>
</comment>
<evidence type="ECO:0000256" key="2">
    <source>
        <dbReference type="ARBA" id="ARBA00022729"/>
    </source>
</evidence>
<dbReference type="GO" id="GO:0005615">
    <property type="term" value="C:extracellular space"/>
    <property type="evidence" value="ECO:0007669"/>
    <property type="project" value="TreeGrafter"/>
</dbReference>
<keyword evidence="3" id="KW-0722">Serine protease inhibitor</keyword>
<evidence type="ECO:0000313" key="9">
    <source>
        <dbReference type="EMBL" id="SNX34563.1"/>
    </source>
</evidence>
<dbReference type="PANTHER" id="PTHR10083:SF328">
    <property type="entry name" value="TISSUE FACTOR PATHWAY INHIBITOR"/>
    <property type="match status" value="1"/>
</dbReference>
<evidence type="ECO:0000256" key="5">
    <source>
        <dbReference type="ARBA" id="ARBA00038506"/>
    </source>
</evidence>
<evidence type="ECO:0000256" key="3">
    <source>
        <dbReference type="ARBA" id="ARBA00022900"/>
    </source>
</evidence>
<proteinExistence type="inferred from homology"/>
<dbReference type="InterPro" id="IPR020901">
    <property type="entry name" value="Prtase_inh_Kunz-CS"/>
</dbReference>
<dbReference type="CDD" id="cd00109">
    <property type="entry name" value="Kunitz-type"/>
    <property type="match status" value="1"/>
</dbReference>
<dbReference type="InterPro" id="IPR050098">
    <property type="entry name" value="TFPI/VKTCI-like"/>
</dbReference>
<feature type="domain" description="BPTI/Kunitz inhibitor" evidence="8">
    <location>
        <begin position="28"/>
        <end position="78"/>
    </location>
</feature>
<sequence length="81" mass="9515">MAKICVVLWTFVAAGAAQSTRQEKRPDCRRPPDTGPCRGHLERFYYDPWSERCERFQYGGCRGNRNNFRSFRECMATCSER</sequence>
<name>A0A4Q8K5K8_9ARAC</name>
<dbReference type="PROSITE" id="PS00280">
    <property type="entry name" value="BPTI_KUNITZ_1"/>
    <property type="match status" value="1"/>
</dbReference>
<evidence type="ECO:0000256" key="1">
    <source>
        <dbReference type="ARBA" id="ARBA00022690"/>
    </source>
</evidence>
<dbReference type="AlphaFoldDB" id="A0A4Q8K5K8"/>
<dbReference type="SMART" id="SM00131">
    <property type="entry name" value="KU"/>
    <property type="match status" value="1"/>
</dbReference>
<dbReference type="PROSITE" id="PS50279">
    <property type="entry name" value="BPTI_KUNITZ_2"/>
    <property type="match status" value="1"/>
</dbReference>
<feature type="signal peptide" evidence="7">
    <location>
        <begin position="1"/>
        <end position="17"/>
    </location>
</feature>
<dbReference type="Pfam" id="PF00014">
    <property type="entry name" value="Kunitz_BPTI"/>
    <property type="match status" value="1"/>
</dbReference>
<dbReference type="InterPro" id="IPR036880">
    <property type="entry name" value="Kunitz_BPTI_sf"/>
</dbReference>
<dbReference type="PANTHER" id="PTHR10083">
    <property type="entry name" value="KUNITZ-TYPE PROTEASE INHIBITOR-RELATED"/>
    <property type="match status" value="1"/>
</dbReference>
<dbReference type="GO" id="GO:0004867">
    <property type="term" value="F:serine-type endopeptidase inhibitor activity"/>
    <property type="evidence" value="ECO:0007669"/>
    <property type="project" value="UniProtKB-KW"/>
</dbReference>
<reference evidence="9" key="2">
    <citation type="submission" date="2019-05" db="EMBL/GenBank/DDBJ databases">
        <title>Unravelling the molecular evolution of spider venoms.</title>
        <authorList>
            <person name="Pineda S."/>
        </authorList>
    </citation>
    <scope>NUCLEOTIDE SEQUENCE</scope>
</reference>
<feature type="chain" id="PRO_5033829451" evidence="7">
    <location>
        <begin position="18"/>
        <end position="81"/>
    </location>
</feature>
<comment type="similarity">
    <text evidence="5">Belongs to the venom Kunitz-type family. 03 (sub-Kunitz) subfamily.</text>
</comment>
<dbReference type="SUPFAM" id="SSF57362">
    <property type="entry name" value="BPTI-like"/>
    <property type="match status" value="1"/>
</dbReference>
<evidence type="ECO:0000256" key="6">
    <source>
        <dbReference type="ARBA" id="ARBA00093388"/>
    </source>
</evidence>
<dbReference type="InterPro" id="IPR002223">
    <property type="entry name" value="Kunitz_BPTI"/>
</dbReference>
<dbReference type="FunFam" id="4.10.410.10:FF:000004">
    <property type="entry name" value="Tissue factor pathway inhibitor"/>
    <property type="match status" value="1"/>
</dbReference>
<dbReference type="EMBL" id="HAHL01000151">
    <property type="protein sequence ID" value="SNX34176.1"/>
    <property type="molecule type" value="Transcribed_RNA"/>
</dbReference>